<evidence type="ECO:0000256" key="5">
    <source>
        <dbReference type="HAMAP-Rule" id="MF_00213"/>
    </source>
</evidence>
<dbReference type="PROSITE" id="PS01249">
    <property type="entry name" value="HYPA"/>
    <property type="match status" value="1"/>
</dbReference>
<feature type="binding site" evidence="5">
    <location>
        <position position="2"/>
    </location>
    <ligand>
        <name>Ni(2+)</name>
        <dbReference type="ChEBI" id="CHEBI:49786"/>
    </ligand>
</feature>
<dbReference type="EMBL" id="FRAP01000003">
    <property type="protein sequence ID" value="SHK13528.1"/>
    <property type="molecule type" value="Genomic_DNA"/>
</dbReference>
<dbReference type="GO" id="GO:0008270">
    <property type="term" value="F:zinc ion binding"/>
    <property type="evidence" value="ECO:0007669"/>
    <property type="project" value="UniProtKB-UniRule"/>
</dbReference>
<dbReference type="PIRSF" id="PIRSF004761">
    <property type="entry name" value="Hydrgn_mat_HypA"/>
    <property type="match status" value="1"/>
</dbReference>
<feature type="binding site" evidence="5">
    <location>
        <position position="88"/>
    </location>
    <ligand>
        <name>Zn(2+)</name>
        <dbReference type="ChEBI" id="CHEBI:29105"/>
    </ligand>
</feature>
<evidence type="ECO:0000256" key="3">
    <source>
        <dbReference type="ARBA" id="ARBA00022723"/>
    </source>
</evidence>
<evidence type="ECO:0000313" key="7">
    <source>
        <dbReference type="Proteomes" id="UP000184363"/>
    </source>
</evidence>
<dbReference type="GO" id="GO:0051604">
    <property type="term" value="P:protein maturation"/>
    <property type="evidence" value="ECO:0007669"/>
    <property type="project" value="InterPro"/>
</dbReference>
<feature type="binding site" evidence="5">
    <location>
        <position position="73"/>
    </location>
    <ligand>
        <name>Zn(2+)</name>
        <dbReference type="ChEBI" id="CHEBI:29105"/>
    </ligand>
</feature>
<dbReference type="Gene3D" id="3.30.2320.80">
    <property type="match status" value="1"/>
</dbReference>
<gene>
    <name evidence="5" type="primary">hypA</name>
    <name evidence="6" type="ORF">SAMN05443637_10311</name>
</gene>
<dbReference type="Pfam" id="PF01155">
    <property type="entry name" value="HypA"/>
    <property type="match status" value="1"/>
</dbReference>
<reference evidence="6 7" key="1">
    <citation type="submission" date="2016-11" db="EMBL/GenBank/DDBJ databases">
        <authorList>
            <person name="Jaros S."/>
            <person name="Januszkiewicz K."/>
            <person name="Wedrychowicz H."/>
        </authorList>
    </citation>
    <scope>NUCLEOTIDE SEQUENCE [LARGE SCALE GENOMIC DNA]</scope>
    <source>
        <strain evidence="6 7">DSM 43832</strain>
    </source>
</reference>
<dbReference type="OrthoDB" id="288014at2"/>
<dbReference type="PANTHER" id="PTHR34535">
    <property type="entry name" value="HYDROGENASE MATURATION FACTOR HYPA"/>
    <property type="match status" value="1"/>
</dbReference>
<sequence length="126" mass="13083">MHEMAITQSIVGTIVGRLGAARVHRVRLEIGKLSGVVPDAVRFAFELVTPGTTLEGAALEIDEPFGDARCRSCGRAFVTDEVLPLCACGSADVAVSGGQQLRIRDVGYRSEEGTGCARPADAAGPG</sequence>
<evidence type="ECO:0000256" key="2">
    <source>
        <dbReference type="ARBA" id="ARBA00022596"/>
    </source>
</evidence>
<name>A0A1M6Q001_PSETH</name>
<keyword evidence="7" id="KW-1185">Reference proteome</keyword>
<feature type="binding site" evidence="5">
    <location>
        <position position="86"/>
    </location>
    <ligand>
        <name>Zn(2+)</name>
        <dbReference type="ChEBI" id="CHEBI:29105"/>
    </ligand>
</feature>
<dbReference type="GO" id="GO:0016151">
    <property type="term" value="F:nickel cation binding"/>
    <property type="evidence" value="ECO:0007669"/>
    <property type="project" value="UniProtKB-UniRule"/>
</dbReference>
<evidence type="ECO:0000313" key="6">
    <source>
        <dbReference type="EMBL" id="SHK13528.1"/>
    </source>
</evidence>
<dbReference type="PANTHER" id="PTHR34535:SF3">
    <property type="entry name" value="HYDROGENASE MATURATION FACTOR HYPA"/>
    <property type="match status" value="1"/>
</dbReference>
<feature type="binding site" evidence="5">
    <location>
        <position position="70"/>
    </location>
    <ligand>
        <name>Zn(2+)</name>
        <dbReference type="ChEBI" id="CHEBI:29105"/>
    </ligand>
</feature>
<evidence type="ECO:0000256" key="4">
    <source>
        <dbReference type="ARBA" id="ARBA00022833"/>
    </source>
</evidence>
<dbReference type="InterPro" id="IPR000688">
    <property type="entry name" value="HypA/HybF"/>
</dbReference>
<accession>A0A1M6Q001</accession>
<comment type="function">
    <text evidence="5">Involved in the maturation of [NiFe] hydrogenases. Required for nickel insertion into the metal center of the hydrogenase.</text>
</comment>
<keyword evidence="3 5" id="KW-0479">Metal-binding</keyword>
<dbReference type="Proteomes" id="UP000184363">
    <property type="component" value="Unassembled WGS sequence"/>
</dbReference>
<dbReference type="STRING" id="1848.SAMN05443637_10311"/>
<protein>
    <recommendedName>
        <fullName evidence="5">Hydrogenase maturation factor HypA</fullName>
    </recommendedName>
</protein>
<dbReference type="AlphaFoldDB" id="A0A1M6Q001"/>
<keyword evidence="4 5" id="KW-0862">Zinc</keyword>
<proteinExistence type="inferred from homology"/>
<dbReference type="InterPro" id="IPR020538">
    <property type="entry name" value="Hydgase_Ni_incorp_HypA/HybF_CS"/>
</dbReference>
<comment type="similarity">
    <text evidence="1 5">Belongs to the HypA/HybF family.</text>
</comment>
<dbReference type="HAMAP" id="MF_00213">
    <property type="entry name" value="HypA_HybF"/>
    <property type="match status" value="1"/>
</dbReference>
<keyword evidence="2 5" id="KW-0533">Nickel</keyword>
<organism evidence="6 7">
    <name type="scientific">Pseudonocardia thermophila</name>
    <dbReference type="NCBI Taxonomy" id="1848"/>
    <lineage>
        <taxon>Bacteria</taxon>
        <taxon>Bacillati</taxon>
        <taxon>Actinomycetota</taxon>
        <taxon>Actinomycetes</taxon>
        <taxon>Pseudonocardiales</taxon>
        <taxon>Pseudonocardiaceae</taxon>
        <taxon>Pseudonocardia</taxon>
    </lineage>
</organism>
<evidence type="ECO:0000256" key="1">
    <source>
        <dbReference type="ARBA" id="ARBA00010748"/>
    </source>
</evidence>